<organism evidence="1 2">
    <name type="scientific">Paenibacillus alba</name>
    <dbReference type="NCBI Taxonomy" id="1197127"/>
    <lineage>
        <taxon>Bacteria</taxon>
        <taxon>Bacillati</taxon>
        <taxon>Bacillota</taxon>
        <taxon>Bacilli</taxon>
        <taxon>Bacillales</taxon>
        <taxon>Paenibacillaceae</taxon>
        <taxon>Paenibacillus</taxon>
    </lineage>
</organism>
<reference evidence="1 2" key="1">
    <citation type="submission" date="2023-03" db="EMBL/GenBank/DDBJ databases">
        <title>Bacillus Genome Sequencing.</title>
        <authorList>
            <person name="Dunlap C."/>
        </authorList>
    </citation>
    <scope>NUCLEOTIDE SEQUENCE [LARGE SCALE GENOMIC DNA]</scope>
    <source>
        <strain evidence="1 2">BD-533</strain>
    </source>
</reference>
<dbReference type="EMBL" id="JARLKY010000117">
    <property type="protein sequence ID" value="MEC0232250.1"/>
    <property type="molecule type" value="Genomic_DNA"/>
</dbReference>
<evidence type="ECO:0000313" key="2">
    <source>
        <dbReference type="Proteomes" id="UP001338137"/>
    </source>
</evidence>
<comment type="caution">
    <text evidence="1">The sequence shown here is derived from an EMBL/GenBank/DDBJ whole genome shotgun (WGS) entry which is preliminary data.</text>
</comment>
<gene>
    <name evidence="1" type="ORF">P4I72_34640</name>
</gene>
<feature type="non-terminal residue" evidence="1">
    <location>
        <position position="1"/>
    </location>
</feature>
<accession>A0ABU6GDF9</accession>
<proteinExistence type="predicted"/>
<dbReference type="Proteomes" id="UP001338137">
    <property type="component" value="Unassembled WGS sequence"/>
</dbReference>
<dbReference type="RefSeq" id="WP_326076401.1">
    <property type="nucleotide sequence ID" value="NZ_JARLKY010000117.1"/>
</dbReference>
<evidence type="ECO:0008006" key="3">
    <source>
        <dbReference type="Google" id="ProtNLM"/>
    </source>
</evidence>
<evidence type="ECO:0000313" key="1">
    <source>
        <dbReference type="EMBL" id="MEC0232250.1"/>
    </source>
</evidence>
<keyword evidence="2" id="KW-1185">Reference proteome</keyword>
<name>A0ABU6GDF9_9BACL</name>
<protein>
    <recommendedName>
        <fullName evidence="3">Copper amine oxidase N-terminal domain-containing protein</fullName>
    </recommendedName>
</protein>
<sequence>DATAAAQQLGGSAREEGGALSLRLGQEAFTLQVNAAKATRGDARVKLREPVLRKHGQVTIALDDLQALIGQPLVYTPATGKVAARVTPSVK</sequence>